<feature type="coiled-coil region" evidence="3">
    <location>
        <begin position="125"/>
        <end position="152"/>
    </location>
</feature>
<evidence type="ECO:0000259" key="5">
    <source>
        <dbReference type="PROSITE" id="PS51832"/>
    </source>
</evidence>
<evidence type="ECO:0000256" key="2">
    <source>
        <dbReference type="PROSITE-ProRule" id="PRU00169"/>
    </source>
</evidence>
<organism evidence="6 7">
    <name type="scientific">Denitromonas halophila</name>
    <dbReference type="NCBI Taxonomy" id="1629404"/>
    <lineage>
        <taxon>Bacteria</taxon>
        <taxon>Pseudomonadati</taxon>
        <taxon>Pseudomonadota</taxon>
        <taxon>Betaproteobacteria</taxon>
        <taxon>Rhodocyclales</taxon>
        <taxon>Zoogloeaceae</taxon>
        <taxon>Denitromonas</taxon>
    </lineage>
</organism>
<dbReference type="CDD" id="cd00077">
    <property type="entry name" value="HDc"/>
    <property type="match status" value="1"/>
</dbReference>
<dbReference type="SUPFAM" id="SSF109604">
    <property type="entry name" value="HD-domain/PDEase-like"/>
    <property type="match status" value="1"/>
</dbReference>
<dbReference type="CDD" id="cd17551">
    <property type="entry name" value="REC_RpfG-like"/>
    <property type="match status" value="1"/>
</dbReference>
<dbReference type="InterPro" id="IPR011006">
    <property type="entry name" value="CheY-like_superfamily"/>
</dbReference>
<dbReference type="GO" id="GO:0000160">
    <property type="term" value="P:phosphorelay signal transduction system"/>
    <property type="evidence" value="ECO:0007669"/>
    <property type="project" value="InterPro"/>
</dbReference>
<sequence length="349" mass="38912">MKIVIVDDTPLNLTLMQALVGKLPDCEPLPFIDPQEGLAWCQANEPDLVVVDYMMPGLDGVEFIRRLRATPNRDDVPILMVTADHERQTRYDALQSGATDFLNKPVDRNEFQPRVHNMLALRRAHLATRARARSLEAEIAEATAQIHEREQETVTRLARAAEFRDPETGAHIQRMAHYSALIARQLGKDDAYSALLLQAAPMHDVGKLGIPDHILMKPGRLTVDEFEQMKRHPTIGHDILKGSTSPVIQAAAIIALTHHEKFDGSGYPFGTAGDAIPLEGRIVAVADVFDALTSARPYKPAWSLDDATAFLREGRGQHFDPICVDAMLERWSEVLDIRQRFQDEAPTAL</sequence>
<dbReference type="InterPro" id="IPR003607">
    <property type="entry name" value="HD/PDEase_dom"/>
</dbReference>
<dbReference type="InterPro" id="IPR052020">
    <property type="entry name" value="Cyclic_di-GMP/3'3'-cGAMP_PDE"/>
</dbReference>
<comment type="caution">
    <text evidence="6">The sequence shown here is derived from an EMBL/GenBank/DDBJ whole genome shotgun (WGS) entry which is preliminary data.</text>
</comment>
<dbReference type="GO" id="GO:0009214">
    <property type="term" value="P:cyclic nucleotide catabolic process"/>
    <property type="evidence" value="ECO:0007669"/>
    <property type="project" value="UniProtKB-ARBA"/>
</dbReference>
<accession>A0A557QG58</accession>
<dbReference type="EMBL" id="VMNK01000018">
    <property type="protein sequence ID" value="TVO51888.1"/>
    <property type="molecule type" value="Genomic_DNA"/>
</dbReference>
<dbReference type="PROSITE" id="PS51832">
    <property type="entry name" value="HD_GYP"/>
    <property type="match status" value="1"/>
</dbReference>
<proteinExistence type="predicted"/>
<dbReference type="PANTHER" id="PTHR45228:SF1">
    <property type="entry name" value="CYCLIC DI-GMP PHOSPHODIESTERASE TM_0186"/>
    <property type="match status" value="1"/>
</dbReference>
<evidence type="ECO:0000259" key="4">
    <source>
        <dbReference type="PROSITE" id="PS50110"/>
    </source>
</evidence>
<keyword evidence="3" id="KW-0175">Coiled coil</keyword>
<keyword evidence="7" id="KW-1185">Reference proteome</keyword>
<evidence type="ECO:0000313" key="6">
    <source>
        <dbReference type="EMBL" id="TVO51888.1"/>
    </source>
</evidence>
<dbReference type="PROSITE" id="PS50110">
    <property type="entry name" value="RESPONSE_REGULATORY"/>
    <property type="match status" value="1"/>
</dbReference>
<feature type="domain" description="Response regulatory" evidence="4">
    <location>
        <begin position="2"/>
        <end position="119"/>
    </location>
</feature>
<dbReference type="Gene3D" id="3.40.50.2300">
    <property type="match status" value="1"/>
</dbReference>
<dbReference type="Gene3D" id="1.10.3210.10">
    <property type="entry name" value="Hypothetical protein af1432"/>
    <property type="match status" value="1"/>
</dbReference>
<evidence type="ECO:0000313" key="7">
    <source>
        <dbReference type="Proteomes" id="UP000319502"/>
    </source>
</evidence>
<dbReference type="InterPro" id="IPR001789">
    <property type="entry name" value="Sig_transdc_resp-reg_receiver"/>
</dbReference>
<dbReference type="RefSeq" id="WP_144310980.1">
    <property type="nucleotide sequence ID" value="NZ_VMNK01000018.1"/>
</dbReference>
<reference evidence="6 7" key="1">
    <citation type="submission" date="2019-07" db="EMBL/GenBank/DDBJ databases">
        <title>The pathways for chlorine oxyanion respiration interact through the shared metabolite chlorate.</title>
        <authorList>
            <person name="Barnum T.P."/>
            <person name="Cheng Y."/>
            <person name="Hill K.A."/>
            <person name="Lucas L.N."/>
            <person name="Carlson H.K."/>
            <person name="Coates J.D."/>
        </authorList>
    </citation>
    <scope>NUCLEOTIDE SEQUENCE [LARGE SCALE GENOMIC DNA]</scope>
    <source>
        <strain evidence="6 7">SFB-3</strain>
    </source>
</reference>
<dbReference type="FunFam" id="1.10.3210.10:FF:000018">
    <property type="entry name" value="Two-component system response regulator"/>
    <property type="match status" value="1"/>
</dbReference>
<gene>
    <name evidence="6" type="ORF">FHP91_18485</name>
</gene>
<dbReference type="Pfam" id="PF00072">
    <property type="entry name" value="Response_reg"/>
    <property type="match status" value="1"/>
</dbReference>
<dbReference type="SUPFAM" id="SSF52172">
    <property type="entry name" value="CheY-like"/>
    <property type="match status" value="1"/>
</dbReference>
<dbReference type="Pfam" id="PF13487">
    <property type="entry name" value="HD_5"/>
    <property type="match status" value="1"/>
</dbReference>
<keyword evidence="2" id="KW-0597">Phosphoprotein</keyword>
<feature type="modified residue" description="4-aspartylphosphate" evidence="2">
    <location>
        <position position="52"/>
    </location>
</feature>
<dbReference type="InterPro" id="IPR037522">
    <property type="entry name" value="HD_GYP_dom"/>
</dbReference>
<dbReference type="Proteomes" id="UP000319502">
    <property type="component" value="Unassembled WGS sequence"/>
</dbReference>
<feature type="domain" description="HD-GYP" evidence="5">
    <location>
        <begin position="146"/>
        <end position="343"/>
    </location>
</feature>
<evidence type="ECO:0000256" key="3">
    <source>
        <dbReference type="SAM" id="Coils"/>
    </source>
</evidence>
<dbReference type="OrthoDB" id="9763857at2"/>
<dbReference type="SMART" id="SM00448">
    <property type="entry name" value="REC"/>
    <property type="match status" value="1"/>
</dbReference>
<name>A0A557QG58_9RHOO</name>
<keyword evidence="1" id="KW-0378">Hydrolase</keyword>
<protein>
    <submittedName>
        <fullName evidence="6">Response regulator</fullName>
    </submittedName>
</protein>
<dbReference type="AlphaFoldDB" id="A0A557QG58"/>
<dbReference type="SMART" id="SM00471">
    <property type="entry name" value="HDc"/>
    <property type="match status" value="1"/>
</dbReference>
<dbReference type="PANTHER" id="PTHR45228">
    <property type="entry name" value="CYCLIC DI-GMP PHOSPHODIESTERASE TM_0186-RELATED"/>
    <property type="match status" value="1"/>
</dbReference>
<evidence type="ECO:0000256" key="1">
    <source>
        <dbReference type="ARBA" id="ARBA00022801"/>
    </source>
</evidence>
<dbReference type="GO" id="GO:0004112">
    <property type="term" value="F:cyclic-nucleotide phosphodiesterase activity"/>
    <property type="evidence" value="ECO:0007669"/>
    <property type="project" value="UniProtKB-ARBA"/>
</dbReference>